<feature type="compositionally biased region" description="Low complexity" evidence="1">
    <location>
        <begin position="15"/>
        <end position="24"/>
    </location>
</feature>
<dbReference type="Proteomes" id="UP000226191">
    <property type="component" value="Unassembled WGS sequence"/>
</dbReference>
<protein>
    <submittedName>
        <fullName evidence="4">Uncharacterized protein</fullName>
    </submittedName>
</protein>
<dbReference type="OrthoDB" id="3712639at2"/>
<proteinExistence type="predicted"/>
<dbReference type="NCBIfam" id="NF038353">
    <property type="entry name" value="FxLYD_dom"/>
    <property type="match status" value="1"/>
</dbReference>
<feature type="compositionally biased region" description="Basic and acidic residues" evidence="1">
    <location>
        <begin position="92"/>
        <end position="113"/>
    </location>
</feature>
<feature type="region of interest" description="Disordered" evidence="1">
    <location>
        <begin position="1"/>
        <end position="37"/>
    </location>
</feature>
<dbReference type="EMBL" id="CP031442">
    <property type="protein sequence ID" value="AXM06806.1"/>
    <property type="molecule type" value="Genomic_DNA"/>
</dbReference>
<dbReference type="EMBL" id="MVCE01000002">
    <property type="protein sequence ID" value="PGF35027.1"/>
    <property type="molecule type" value="Genomic_DNA"/>
</dbReference>
<organism evidence="4 5">
    <name type="scientific">Cutibacterium acnes</name>
    <name type="common">Propionibacterium acnes</name>
    <dbReference type="NCBI Taxonomy" id="1747"/>
    <lineage>
        <taxon>Bacteria</taxon>
        <taxon>Bacillati</taxon>
        <taxon>Actinomycetota</taxon>
        <taxon>Actinomycetes</taxon>
        <taxon>Propionibacteriales</taxon>
        <taxon>Propionibacteriaceae</taxon>
        <taxon>Cutibacterium</taxon>
    </lineage>
</organism>
<gene>
    <name evidence="4" type="ORF">B1B09_05295</name>
    <name evidence="3" type="ORF">DXN06_06365</name>
</gene>
<reference evidence="3 6" key="2">
    <citation type="submission" date="2018-08" db="EMBL/GenBank/DDBJ databases">
        <title>Genome sequencing of Cutibacterium acnes KCOM 1315.</title>
        <authorList>
            <person name="Kook J.-K."/>
            <person name="Park S.-N."/>
            <person name="Lim Y.K."/>
        </authorList>
    </citation>
    <scope>NUCLEOTIDE SEQUENCE [LARGE SCALE GENOMIC DNA]</scope>
    <source>
        <strain evidence="3 6">KCOM 1315</strain>
    </source>
</reference>
<dbReference type="InterPro" id="IPR047676">
    <property type="entry name" value="FxLYD_dom"/>
</dbReference>
<accession>A0A2B7ID51</accession>
<feature type="transmembrane region" description="Helical" evidence="2">
    <location>
        <begin position="48"/>
        <end position="67"/>
    </location>
</feature>
<evidence type="ECO:0000313" key="4">
    <source>
        <dbReference type="EMBL" id="PGF35027.1"/>
    </source>
</evidence>
<keyword evidence="2" id="KW-0472">Membrane</keyword>
<evidence type="ECO:0000313" key="6">
    <source>
        <dbReference type="Proteomes" id="UP000256621"/>
    </source>
</evidence>
<name>A0A2B7ID51_CUTAC</name>
<sequence>MSNDQQPPHYPQPQYPGEGPQSQSNPQYALNSGGMPPSKPKKPIYKRVWFWIVIAVVILGIFAALGGGSKGGDEQKSGSDKAASAPATSQAKEADKSAGKPAEKPAAKTTDEDQVKGDLALLKGWKLKKDEFSAHVTGYVRNNSDESINNYIQIEFNAYDASGSNTDTCLANTNTIDAHGKWKFDAICSQNPSEIKTVKLKDLTGA</sequence>
<dbReference type="Proteomes" id="UP000256621">
    <property type="component" value="Chromosome"/>
</dbReference>
<evidence type="ECO:0000313" key="5">
    <source>
        <dbReference type="Proteomes" id="UP000226191"/>
    </source>
</evidence>
<keyword evidence="2" id="KW-1133">Transmembrane helix</keyword>
<feature type="region of interest" description="Disordered" evidence="1">
    <location>
        <begin position="69"/>
        <end position="113"/>
    </location>
</feature>
<dbReference type="AlphaFoldDB" id="A0A2B7ID51"/>
<evidence type="ECO:0000256" key="1">
    <source>
        <dbReference type="SAM" id="MobiDB-lite"/>
    </source>
</evidence>
<evidence type="ECO:0000256" key="2">
    <source>
        <dbReference type="SAM" id="Phobius"/>
    </source>
</evidence>
<evidence type="ECO:0000313" key="3">
    <source>
        <dbReference type="EMBL" id="AXM06806.1"/>
    </source>
</evidence>
<reference evidence="4 5" key="1">
    <citation type="submission" date="2017-02" db="EMBL/GenBank/DDBJ databases">
        <title>Prevalence of linear plasmids in Cutibacterium acnes isolates obtained from cancerous prostatic tissue.</title>
        <authorList>
            <person name="Davidsson S."/>
            <person name="Bruggemann H."/>
        </authorList>
    </citation>
    <scope>NUCLEOTIDE SEQUENCE [LARGE SCALE GENOMIC DNA]</scope>
    <source>
        <strain evidence="4 5">11-78</strain>
    </source>
</reference>
<keyword evidence="2" id="KW-0812">Transmembrane</keyword>